<protein>
    <submittedName>
        <fullName evidence="2">Uncharacterized protein</fullName>
    </submittedName>
</protein>
<proteinExistence type="predicted"/>
<evidence type="ECO:0000313" key="3">
    <source>
        <dbReference type="Proteomes" id="UP000275078"/>
    </source>
</evidence>
<dbReference type="EMBL" id="ML119648">
    <property type="protein sequence ID" value="RPA86723.1"/>
    <property type="molecule type" value="Genomic_DNA"/>
</dbReference>
<evidence type="ECO:0000313" key="2">
    <source>
        <dbReference type="EMBL" id="RPA86723.1"/>
    </source>
</evidence>
<evidence type="ECO:0000256" key="1">
    <source>
        <dbReference type="SAM" id="SignalP"/>
    </source>
</evidence>
<dbReference type="OrthoDB" id="5343552at2759"/>
<dbReference type="AlphaFoldDB" id="A0A3N4IKR5"/>
<gene>
    <name evidence="2" type="ORF">BJ508DRAFT_321311</name>
</gene>
<keyword evidence="3" id="KW-1185">Reference proteome</keyword>
<name>A0A3N4IKR5_ASCIM</name>
<feature type="signal peptide" evidence="1">
    <location>
        <begin position="1"/>
        <end position="20"/>
    </location>
</feature>
<feature type="chain" id="PRO_5018023872" evidence="1">
    <location>
        <begin position="21"/>
        <end position="81"/>
    </location>
</feature>
<accession>A0A3N4IKR5</accession>
<dbReference type="Proteomes" id="UP000275078">
    <property type="component" value="Unassembled WGS sequence"/>
</dbReference>
<keyword evidence="1" id="KW-0732">Signal</keyword>
<reference evidence="2 3" key="1">
    <citation type="journal article" date="2018" name="Nat. Ecol. Evol.">
        <title>Pezizomycetes genomes reveal the molecular basis of ectomycorrhizal truffle lifestyle.</title>
        <authorList>
            <person name="Murat C."/>
            <person name="Payen T."/>
            <person name="Noel B."/>
            <person name="Kuo A."/>
            <person name="Morin E."/>
            <person name="Chen J."/>
            <person name="Kohler A."/>
            <person name="Krizsan K."/>
            <person name="Balestrini R."/>
            <person name="Da Silva C."/>
            <person name="Montanini B."/>
            <person name="Hainaut M."/>
            <person name="Levati E."/>
            <person name="Barry K.W."/>
            <person name="Belfiori B."/>
            <person name="Cichocki N."/>
            <person name="Clum A."/>
            <person name="Dockter R.B."/>
            <person name="Fauchery L."/>
            <person name="Guy J."/>
            <person name="Iotti M."/>
            <person name="Le Tacon F."/>
            <person name="Lindquist E.A."/>
            <person name="Lipzen A."/>
            <person name="Malagnac F."/>
            <person name="Mello A."/>
            <person name="Molinier V."/>
            <person name="Miyauchi S."/>
            <person name="Poulain J."/>
            <person name="Riccioni C."/>
            <person name="Rubini A."/>
            <person name="Sitrit Y."/>
            <person name="Splivallo R."/>
            <person name="Traeger S."/>
            <person name="Wang M."/>
            <person name="Zifcakova L."/>
            <person name="Wipf D."/>
            <person name="Zambonelli A."/>
            <person name="Paolocci F."/>
            <person name="Nowrousian M."/>
            <person name="Ottonello S."/>
            <person name="Baldrian P."/>
            <person name="Spatafora J.W."/>
            <person name="Henrissat B."/>
            <person name="Nagy L.G."/>
            <person name="Aury J.M."/>
            <person name="Wincker P."/>
            <person name="Grigoriev I.V."/>
            <person name="Bonfante P."/>
            <person name="Martin F.M."/>
        </authorList>
    </citation>
    <scope>NUCLEOTIDE SEQUENCE [LARGE SCALE GENOMIC DNA]</scope>
    <source>
        <strain evidence="2 3">RN42</strain>
    </source>
</reference>
<organism evidence="2 3">
    <name type="scientific">Ascobolus immersus RN42</name>
    <dbReference type="NCBI Taxonomy" id="1160509"/>
    <lineage>
        <taxon>Eukaryota</taxon>
        <taxon>Fungi</taxon>
        <taxon>Dikarya</taxon>
        <taxon>Ascomycota</taxon>
        <taxon>Pezizomycotina</taxon>
        <taxon>Pezizomycetes</taxon>
        <taxon>Pezizales</taxon>
        <taxon>Ascobolaceae</taxon>
        <taxon>Ascobolus</taxon>
    </lineage>
</organism>
<sequence length="81" mass="8814">MQFKLTSLAAITVLASAVVAAPSAEPQKVPCDLQPNHPCQLYNRFPACEATWDKLLTLCQASGCVKWVRDPKADCKKTPKA</sequence>